<keyword evidence="10" id="KW-1185">Reference proteome</keyword>
<dbReference type="Pfam" id="PF03176">
    <property type="entry name" value="MMPL"/>
    <property type="match status" value="1"/>
</dbReference>
<evidence type="ECO:0000256" key="2">
    <source>
        <dbReference type="ARBA" id="ARBA00005585"/>
    </source>
</evidence>
<evidence type="ECO:0000313" key="10">
    <source>
        <dbReference type="Proteomes" id="UP000008237"/>
    </source>
</evidence>
<comment type="subcellular location">
    <subcellularLocation>
        <location evidence="1">Membrane</location>
        <topology evidence="1">Multi-pass membrane protein</topology>
    </subcellularLocation>
</comment>
<dbReference type="OMA" id="FWVICCV"/>
<evidence type="ECO:0000256" key="5">
    <source>
        <dbReference type="ARBA" id="ARBA00023136"/>
    </source>
</evidence>
<evidence type="ECO:0000313" key="9">
    <source>
        <dbReference type="EMBL" id="EFN76799.1"/>
    </source>
</evidence>
<dbReference type="Proteomes" id="UP000008237">
    <property type="component" value="Unassembled WGS sequence"/>
</dbReference>
<dbReference type="OrthoDB" id="6510177at2759"/>
<evidence type="ECO:0000256" key="7">
    <source>
        <dbReference type="SAM" id="Phobius"/>
    </source>
</evidence>
<gene>
    <name evidence="9" type="ORF">EAI_16443</name>
</gene>
<dbReference type="STRING" id="610380.E2C5I6"/>
<feature type="transmembrane region" description="Helical" evidence="7">
    <location>
        <begin position="691"/>
        <end position="712"/>
    </location>
</feature>
<feature type="transmembrane region" description="Helical" evidence="7">
    <location>
        <begin position="484"/>
        <end position="502"/>
    </location>
</feature>
<dbReference type="PANTHER" id="PTHR10796:SF130">
    <property type="entry name" value="PATCHED DOMAIN-CONTAINING PROTEIN 3-LIKE PROTEIN"/>
    <property type="match status" value="1"/>
</dbReference>
<feature type="transmembrane region" description="Helical" evidence="7">
    <location>
        <begin position="902"/>
        <end position="921"/>
    </location>
</feature>
<evidence type="ECO:0000256" key="1">
    <source>
        <dbReference type="ARBA" id="ARBA00004141"/>
    </source>
</evidence>
<dbReference type="Pfam" id="PF12349">
    <property type="entry name" value="Sterol-sensing"/>
    <property type="match status" value="1"/>
</dbReference>
<dbReference type="SUPFAM" id="SSF82866">
    <property type="entry name" value="Multidrug efflux transporter AcrB transmembrane domain"/>
    <property type="match status" value="2"/>
</dbReference>
<evidence type="ECO:0000256" key="6">
    <source>
        <dbReference type="SAM" id="MobiDB-lite"/>
    </source>
</evidence>
<dbReference type="InParanoid" id="E2C5I6"/>
<dbReference type="GO" id="GO:0016020">
    <property type="term" value="C:membrane"/>
    <property type="evidence" value="ECO:0007669"/>
    <property type="project" value="UniProtKB-SubCell"/>
</dbReference>
<feature type="transmembrane region" description="Helical" evidence="7">
    <location>
        <begin position="514"/>
        <end position="537"/>
    </location>
</feature>
<protein>
    <submittedName>
        <fullName evidence="9">Patched domain-containing protein 3</fullName>
    </submittedName>
</protein>
<dbReference type="InterPro" id="IPR000731">
    <property type="entry name" value="SSD"/>
</dbReference>
<dbReference type="AlphaFoldDB" id="E2C5I6"/>
<feature type="transmembrane region" description="Helical" evidence="7">
    <location>
        <begin position="543"/>
        <end position="564"/>
    </location>
</feature>
<dbReference type="Gene3D" id="1.20.1640.10">
    <property type="entry name" value="Multidrug efflux transporter AcrB transmembrane domain"/>
    <property type="match status" value="2"/>
</dbReference>
<evidence type="ECO:0000256" key="3">
    <source>
        <dbReference type="ARBA" id="ARBA00022692"/>
    </source>
</evidence>
<proteinExistence type="inferred from homology"/>
<feature type="transmembrane region" description="Helical" evidence="7">
    <location>
        <begin position="585"/>
        <end position="608"/>
    </location>
</feature>
<feature type="transmembrane region" description="Helical" evidence="7">
    <location>
        <begin position="620"/>
        <end position="643"/>
    </location>
</feature>
<comment type="similarity">
    <text evidence="2">Belongs to the patched family.</text>
</comment>
<feature type="domain" description="SSD" evidence="8">
    <location>
        <begin position="483"/>
        <end position="643"/>
    </location>
</feature>
<dbReference type="InterPro" id="IPR053958">
    <property type="entry name" value="HMGCR/SNAP/NPC1-like_SSD"/>
</dbReference>
<evidence type="ECO:0000256" key="4">
    <source>
        <dbReference type="ARBA" id="ARBA00022989"/>
    </source>
</evidence>
<dbReference type="PANTHER" id="PTHR10796">
    <property type="entry name" value="PATCHED-RELATED"/>
    <property type="match status" value="1"/>
</dbReference>
<organism evidence="10">
    <name type="scientific">Harpegnathos saltator</name>
    <name type="common">Jerdon's jumping ant</name>
    <dbReference type="NCBI Taxonomy" id="610380"/>
    <lineage>
        <taxon>Eukaryota</taxon>
        <taxon>Metazoa</taxon>
        <taxon>Ecdysozoa</taxon>
        <taxon>Arthropoda</taxon>
        <taxon>Hexapoda</taxon>
        <taxon>Insecta</taxon>
        <taxon>Pterygota</taxon>
        <taxon>Neoptera</taxon>
        <taxon>Endopterygota</taxon>
        <taxon>Hymenoptera</taxon>
        <taxon>Apocrita</taxon>
        <taxon>Aculeata</taxon>
        <taxon>Formicoidea</taxon>
        <taxon>Formicidae</taxon>
        <taxon>Ponerinae</taxon>
        <taxon>Ponerini</taxon>
        <taxon>Harpegnathos</taxon>
    </lineage>
</organism>
<evidence type="ECO:0000259" key="8">
    <source>
        <dbReference type="PROSITE" id="PS50156"/>
    </source>
</evidence>
<feature type="compositionally biased region" description="Basic and acidic residues" evidence="6">
    <location>
        <begin position="143"/>
        <end position="152"/>
    </location>
</feature>
<keyword evidence="4 7" id="KW-1133">Transmembrane helix</keyword>
<feature type="transmembrane region" description="Helical" evidence="7">
    <location>
        <begin position="993"/>
        <end position="1016"/>
    </location>
</feature>
<dbReference type="InterPro" id="IPR051697">
    <property type="entry name" value="Patched_domain-protein"/>
</dbReference>
<dbReference type="InterPro" id="IPR004869">
    <property type="entry name" value="MMPL_dom"/>
</dbReference>
<dbReference type="EMBL" id="GL452770">
    <property type="protein sequence ID" value="EFN76799.1"/>
    <property type="molecule type" value="Genomic_DNA"/>
</dbReference>
<name>E2C5I6_HARSA</name>
<feature type="transmembrane region" description="Helical" evidence="7">
    <location>
        <begin position="229"/>
        <end position="249"/>
    </location>
</feature>
<feature type="region of interest" description="Disordered" evidence="6">
    <location>
        <begin position="119"/>
        <end position="178"/>
    </location>
</feature>
<feature type="domain" description="SSD" evidence="8">
    <location>
        <begin position="947"/>
        <end position="1050"/>
    </location>
</feature>
<accession>E2C5I6</accession>
<dbReference type="PROSITE" id="PS50156">
    <property type="entry name" value="SSD"/>
    <property type="match status" value="2"/>
</dbReference>
<feature type="transmembrane region" description="Helical" evidence="7">
    <location>
        <begin position="1028"/>
        <end position="1051"/>
    </location>
</feature>
<feature type="transmembrane region" description="Helical" evidence="7">
    <location>
        <begin position="928"/>
        <end position="948"/>
    </location>
</feature>
<keyword evidence="5 7" id="KW-0472">Membrane</keyword>
<sequence>MTDRDPKTRVDGVDDGPRKTDVIVRPKVWSAESLMVRRSRCPAIRCSMLADDYHDHDDVHRSAGSVLQYPLATQRTRGYCLRLRAPRSFAATLRSPVSQSVSQSVKQLVGRLVGRSVGEAASNKKRLSPQSQPDSDSNSEPDCEPRRGEARQPRSIAGMEARDDGDRQPPSTRSATAVAAVNMPSTTCEDECRDTAITWNRCKELLLDFHLNSDRIFYRIGLSIATKPWLWLIISLCLNIICGFGVILWREEVDEVELYVPIGSVFRKDAAWVKEHFRDDLRHESIIVIAPNVLDPEVLRSIKDIERDVKSIVVQNDTWEDVCAGHFTWFQQDATWDTMDKSEFPEEYLSIINDTMSKDACIYKSLLKLWQKEGMKDVDKLTKGEILHDVTVAMRNKHTKDILSNIAPLLSGIEYDENGWVKGARATIMYWMLKKSNSHSPDWEVEFIERVLHSNRTLPPGMEIYAVTLRSYQDMLHQVVNNNMTVLFCGMSLITIYVIVMIGRCNAFQQRIYLSLMGISVVGQALLSSYGICYYMGFSYGPVHPILPFLLLGIGVDDMFVIMQSLETMSEKDKTSSISERIAKAIQVSGMSITVTSFTNMVAFGIGMTTVMPFLKSFCMFAAMGILFLYIYEITFFVSCLVYDERRLAAKKDGCCCRPQQAGWRANECSRRDFQRIMFEKYIGPCVTKTWVKTIVLLLTVGLLCINVWAIFQVEQNFDPLMYLNQESYPIRFNNKLKEHFPRYGKYVNIYLTGVNYYEDRQTLSQLVDALRRNPYINNRTLDPWFVAYEKWLNTTGKASYIEDKDEYYNILTEYLLLTVEGQAYIQDIKFDKLPFNDYNITTSQIPVQHIPISTTSDQIRAMQTVRDSMMSLNFSQGHEHIAIHSLDYVTWASNKIIGEELIRNLSLEIVAVGIVTLVLLRNLRASFWVMCCVLFTLVDLLGSMYFMDLTIEISSTIMVLLCAGLAVDYAAHIGLEFIRSSGTKQERAVTTLNVIGPAVLNGGLSTFLAFILLGFSQAYVFKAFFRLFSSVVLFGLFHGLLFLPVILSLAGPGERRQNRPEKDQSMQYHNGYYTVRLSQNGKDTEDTLAK</sequence>
<keyword evidence="3 7" id="KW-0812">Transmembrane</keyword>
<feature type="transmembrane region" description="Helical" evidence="7">
    <location>
        <begin position="954"/>
        <end position="972"/>
    </location>
</feature>
<reference evidence="9 10" key="1">
    <citation type="journal article" date="2010" name="Science">
        <title>Genomic comparison of the ants Camponotus floridanus and Harpegnathos saltator.</title>
        <authorList>
            <person name="Bonasio R."/>
            <person name="Zhang G."/>
            <person name="Ye C."/>
            <person name="Mutti N.S."/>
            <person name="Fang X."/>
            <person name="Qin N."/>
            <person name="Donahue G."/>
            <person name="Yang P."/>
            <person name="Li Q."/>
            <person name="Li C."/>
            <person name="Zhang P."/>
            <person name="Huang Z."/>
            <person name="Berger S.L."/>
            <person name="Reinberg D."/>
            <person name="Wang J."/>
            <person name="Liebig J."/>
        </authorList>
    </citation>
    <scope>NUCLEOTIDE SEQUENCE [LARGE SCALE GENOMIC DNA]</scope>
    <source>
        <strain evidence="9 10">R22 G/1</strain>
    </source>
</reference>